<evidence type="ECO:0000313" key="1">
    <source>
        <dbReference type="EMBL" id="APD91995.1"/>
    </source>
</evidence>
<geneLocation type="plasmid" evidence="2">
    <name>pamcp48-600</name>
</geneLocation>
<dbReference type="AlphaFoldDB" id="A0AAC9NSS1"/>
<gene>
    <name evidence="1" type="ORF">BM524_18920</name>
</gene>
<evidence type="ECO:0000313" key="2">
    <source>
        <dbReference type="Proteomes" id="UP000182101"/>
    </source>
</evidence>
<dbReference type="EMBL" id="CP018025">
    <property type="protein sequence ID" value="APD91995.1"/>
    <property type="molecule type" value="Genomic_DNA"/>
</dbReference>
<keyword evidence="1" id="KW-0614">Plasmid</keyword>
<name>A0AAC9NSS1_9ALTE</name>
<sequence>MQINTPASGDVVVCTSGAMIGSFGFINGSHPRNEGKLELCFDARPFFDGEEVSCSGGTRHFAKLETLIATDKMAQATFERCEHGYNGFPSGDTSIHDVNVWEYHDTAPSPYPGVISVDDAFQRRSADYVFELKASPSPLAKHFDKTDPVGRAIFNAAKTFDTISWTKHDTRTIFGERYTLQIGLNKIAGFRERAGFEQFTRAYSLELHAIDNNHGYLIPNMNVEAWQPLGWRKRTDTPVSFVGH</sequence>
<reference evidence="1 2" key="1">
    <citation type="submission" date="2016-11" db="EMBL/GenBank/DDBJ databases">
        <title>Networking in microbes: conjugative elements and plasmids in the genus Alteromonas.</title>
        <authorList>
            <person name="Lopez-Perez M."/>
            <person name="Ramon-Marco N."/>
            <person name="Rodriguez-Valera F."/>
        </authorList>
    </citation>
    <scope>NUCLEOTIDE SEQUENCE [LARGE SCALE GENOMIC DNA]</scope>
    <source>
        <strain evidence="1 2">CP48</strain>
        <plasmid evidence="2">pamcp48-600</plasmid>
    </source>
</reference>
<organism evidence="1 2">
    <name type="scientific">Alteromonas mediterranea</name>
    <dbReference type="NCBI Taxonomy" id="314275"/>
    <lineage>
        <taxon>Bacteria</taxon>
        <taxon>Pseudomonadati</taxon>
        <taxon>Pseudomonadota</taxon>
        <taxon>Gammaproteobacteria</taxon>
        <taxon>Alteromonadales</taxon>
        <taxon>Alteromonadaceae</taxon>
        <taxon>Alteromonas/Salinimonas group</taxon>
        <taxon>Alteromonas</taxon>
    </lineage>
</organism>
<dbReference type="Proteomes" id="UP000182101">
    <property type="component" value="Plasmid pAMCP48-600"/>
</dbReference>
<accession>A0AAC9NSS1</accession>
<proteinExistence type="predicted"/>
<protein>
    <submittedName>
        <fullName evidence="1">Uncharacterized protein</fullName>
    </submittedName>
</protein>
<dbReference type="RefSeq" id="WP_071960605.1">
    <property type="nucleotide sequence ID" value="NZ_CP018025.1"/>
</dbReference>